<evidence type="ECO:0000313" key="3">
    <source>
        <dbReference type="Proteomes" id="UP000287651"/>
    </source>
</evidence>
<protein>
    <submittedName>
        <fullName evidence="2">Uncharacterized protein</fullName>
    </submittedName>
</protein>
<organism evidence="2 3">
    <name type="scientific">Ensete ventricosum</name>
    <name type="common">Abyssinian banana</name>
    <name type="synonym">Musa ensete</name>
    <dbReference type="NCBI Taxonomy" id="4639"/>
    <lineage>
        <taxon>Eukaryota</taxon>
        <taxon>Viridiplantae</taxon>
        <taxon>Streptophyta</taxon>
        <taxon>Embryophyta</taxon>
        <taxon>Tracheophyta</taxon>
        <taxon>Spermatophyta</taxon>
        <taxon>Magnoliopsida</taxon>
        <taxon>Liliopsida</taxon>
        <taxon>Zingiberales</taxon>
        <taxon>Musaceae</taxon>
        <taxon>Ensete</taxon>
    </lineage>
</organism>
<accession>A0A426Z753</accession>
<name>A0A426Z753_ENSVE</name>
<reference evidence="2 3" key="1">
    <citation type="journal article" date="2014" name="Agronomy (Basel)">
        <title>A Draft Genome Sequence for Ensete ventricosum, the Drought-Tolerant Tree Against Hunger.</title>
        <authorList>
            <person name="Harrison J."/>
            <person name="Moore K.A."/>
            <person name="Paszkiewicz K."/>
            <person name="Jones T."/>
            <person name="Grant M."/>
            <person name="Ambacheew D."/>
            <person name="Muzemil S."/>
            <person name="Studholme D.J."/>
        </authorList>
    </citation>
    <scope>NUCLEOTIDE SEQUENCE [LARGE SCALE GENOMIC DNA]</scope>
</reference>
<keyword evidence="1" id="KW-0812">Transmembrane</keyword>
<dbReference type="AlphaFoldDB" id="A0A426Z753"/>
<evidence type="ECO:0000256" key="1">
    <source>
        <dbReference type="SAM" id="Phobius"/>
    </source>
</evidence>
<dbReference type="EMBL" id="AMZH03008059">
    <property type="protein sequence ID" value="RRT59802.1"/>
    <property type="molecule type" value="Genomic_DNA"/>
</dbReference>
<gene>
    <name evidence="2" type="ORF">B296_00022534</name>
</gene>
<feature type="transmembrane region" description="Helical" evidence="1">
    <location>
        <begin position="71"/>
        <end position="91"/>
    </location>
</feature>
<sequence>WPHFVRVVGITLDSGNLTEPSLGRLVPLNSEAALDVVEAERAEACAPRITLRPRDERTGAVSAPRILRHSAFSIFLTVSAGVVAGFGGGMATDSSESLWFASNPSKR</sequence>
<dbReference type="Proteomes" id="UP000287651">
    <property type="component" value="Unassembled WGS sequence"/>
</dbReference>
<keyword evidence="1" id="KW-0472">Membrane</keyword>
<proteinExistence type="predicted"/>
<comment type="caution">
    <text evidence="2">The sequence shown here is derived from an EMBL/GenBank/DDBJ whole genome shotgun (WGS) entry which is preliminary data.</text>
</comment>
<keyword evidence="1" id="KW-1133">Transmembrane helix</keyword>
<evidence type="ECO:0000313" key="2">
    <source>
        <dbReference type="EMBL" id="RRT59802.1"/>
    </source>
</evidence>
<feature type="non-terminal residue" evidence="2">
    <location>
        <position position="1"/>
    </location>
</feature>